<proteinExistence type="predicted"/>
<reference evidence="1 2" key="1">
    <citation type="submission" date="2007-03" db="EMBL/GenBank/DDBJ databases">
        <authorList>
            <person name="Stal L."/>
            <person name="Ferriera S."/>
            <person name="Johnson J."/>
            <person name="Kravitz S."/>
            <person name="Beeson K."/>
            <person name="Sutton G."/>
            <person name="Rogers Y.-H."/>
            <person name="Friedman R."/>
            <person name="Frazier M."/>
            <person name="Venter J.C."/>
        </authorList>
    </citation>
    <scope>NUCLEOTIDE SEQUENCE [LARGE SCALE GENOMIC DNA]</scope>
    <source>
        <strain evidence="1 2">CCY0110</strain>
    </source>
</reference>
<evidence type="ECO:0000313" key="1">
    <source>
        <dbReference type="EMBL" id="EAZ94083.1"/>
    </source>
</evidence>
<organism evidence="1 2">
    <name type="scientific">Crocosphaera chwakensis CCY0110</name>
    <dbReference type="NCBI Taxonomy" id="391612"/>
    <lineage>
        <taxon>Bacteria</taxon>
        <taxon>Bacillati</taxon>
        <taxon>Cyanobacteriota</taxon>
        <taxon>Cyanophyceae</taxon>
        <taxon>Oscillatoriophycideae</taxon>
        <taxon>Chroococcales</taxon>
        <taxon>Aphanothecaceae</taxon>
        <taxon>Crocosphaera</taxon>
        <taxon>Crocosphaera chwakensis</taxon>
    </lineage>
</organism>
<keyword evidence="2" id="KW-1185">Reference proteome</keyword>
<dbReference type="Proteomes" id="UP000003781">
    <property type="component" value="Unassembled WGS sequence"/>
</dbReference>
<name>A3IJV1_9CHRO</name>
<evidence type="ECO:0000313" key="2">
    <source>
        <dbReference type="Proteomes" id="UP000003781"/>
    </source>
</evidence>
<gene>
    <name evidence="1" type="ORF">CY0110_19847</name>
</gene>
<accession>A3IJV1</accession>
<dbReference type="AlphaFoldDB" id="A3IJV1"/>
<protein>
    <submittedName>
        <fullName evidence="1">Uncharacterized protein</fullName>
    </submittedName>
</protein>
<comment type="caution">
    <text evidence="1">The sequence shown here is derived from an EMBL/GenBank/DDBJ whole genome shotgun (WGS) entry which is preliminary data.</text>
</comment>
<sequence>MSFCPINHPRGLINFKIDCH</sequence>
<dbReference type="EMBL" id="AAXW01000002">
    <property type="protein sequence ID" value="EAZ94083.1"/>
    <property type="molecule type" value="Genomic_DNA"/>
</dbReference>